<keyword evidence="3" id="KW-0436">Ligase</keyword>
<dbReference type="PANTHER" id="PTHR43785:SF12">
    <property type="entry name" value="TYPE-1 GLUTAMINE SYNTHETASE 2"/>
    <property type="match status" value="1"/>
</dbReference>
<evidence type="ECO:0000313" key="10">
    <source>
        <dbReference type="Proteomes" id="UP000053342"/>
    </source>
</evidence>
<evidence type="ECO:0000256" key="3">
    <source>
        <dbReference type="ARBA" id="ARBA00022598"/>
    </source>
</evidence>
<evidence type="ECO:0000256" key="6">
    <source>
        <dbReference type="PROSITE-ProRule" id="PRU01331"/>
    </source>
</evidence>
<dbReference type="Gene3D" id="3.30.590.10">
    <property type="entry name" value="Glutamine synthetase/guanido kinase, catalytic domain"/>
    <property type="match status" value="1"/>
</dbReference>
<dbReference type="AlphaFoldDB" id="A0A0D2DSN9"/>
<feature type="domain" description="GS catalytic" evidence="8">
    <location>
        <begin position="121"/>
        <end position="480"/>
    </location>
</feature>
<evidence type="ECO:0000259" key="8">
    <source>
        <dbReference type="PROSITE" id="PS51987"/>
    </source>
</evidence>
<dbReference type="InterPro" id="IPR008146">
    <property type="entry name" value="Gln_synth_cat_dom"/>
</dbReference>
<gene>
    <name evidence="9" type="ORF">PV06_01716</name>
</gene>
<protein>
    <recommendedName>
        <fullName evidence="2">Glutamine synthetase</fullName>
    </recommendedName>
</protein>
<name>A0A0D2DSN9_9EURO</name>
<dbReference type="SUPFAM" id="SSF54368">
    <property type="entry name" value="Glutamine synthetase, N-terminal domain"/>
    <property type="match status" value="1"/>
</dbReference>
<keyword evidence="5" id="KW-0067">ATP-binding</keyword>
<dbReference type="GO" id="GO:0005524">
    <property type="term" value="F:ATP binding"/>
    <property type="evidence" value="ECO:0007669"/>
    <property type="project" value="UniProtKB-KW"/>
</dbReference>
<dbReference type="PROSITE" id="PS51987">
    <property type="entry name" value="GS_CATALYTIC"/>
    <property type="match status" value="1"/>
</dbReference>
<dbReference type="OrthoDB" id="77835at2759"/>
<dbReference type="GO" id="GO:0004356">
    <property type="term" value="F:glutamine synthetase activity"/>
    <property type="evidence" value="ECO:0007669"/>
    <property type="project" value="InterPro"/>
</dbReference>
<evidence type="ECO:0000256" key="2">
    <source>
        <dbReference type="ARBA" id="ARBA00021364"/>
    </source>
</evidence>
<dbReference type="InterPro" id="IPR014746">
    <property type="entry name" value="Gln_synth/guanido_kin_cat_dom"/>
</dbReference>
<dbReference type="Proteomes" id="UP000053342">
    <property type="component" value="Unassembled WGS sequence"/>
</dbReference>
<keyword evidence="4" id="KW-0547">Nucleotide-binding</keyword>
<dbReference type="InterPro" id="IPR036651">
    <property type="entry name" value="Gln_synt_N_sf"/>
</dbReference>
<dbReference type="PANTHER" id="PTHR43785">
    <property type="entry name" value="GAMMA-GLUTAMYLPUTRESCINE SYNTHETASE"/>
    <property type="match status" value="1"/>
</dbReference>
<proteinExistence type="inferred from homology"/>
<dbReference type="HOGENOM" id="CLU_017290_0_1_1"/>
<evidence type="ECO:0000256" key="7">
    <source>
        <dbReference type="RuleBase" id="RU000384"/>
    </source>
</evidence>
<comment type="similarity">
    <text evidence="1 6 7">Belongs to the glutamine synthetase family.</text>
</comment>
<dbReference type="Gene3D" id="3.10.20.70">
    <property type="entry name" value="Glutamine synthetase, N-terminal domain"/>
    <property type="match status" value="1"/>
</dbReference>
<dbReference type="GeneID" id="27353790"/>
<accession>A0A0D2DSN9</accession>
<sequence length="480" mass="53928">MGELAAEIPTRDNIYKILAADHKVKAAGVDCDGILRGKIMDKDKFLSSLEHGFGFSSVLFGWDMHDVLFKTEQSSTSVLEGFGDFTAIPDVSSFRRIPWEDNIPFFLLRFESHDSPVPADGRTILRSFCQELGKHGFKSMAGVELEFMNFQTPTENGYTNNGDPRDLTSFLDKNAPSSLRYLTSGIFTYSSIRPLATKTYFHQIFDKCVQFRTNLESWHTEAAPGVFEAALKMSEIDEMADRVTLFKFLVKSLGIEHHVTPCFMAKPVYGQCGNSGHIHISLTDSTGKNVFARKTPDKNAKWKDIEELSDIGRYFLAGLLTAIPDLMPLLAPTINSYKRLIENYWAPTTLGWGLEDRNSAIRLIAPPVSKPGATRFEIRIPGADLHPHYALAALLGAGWRGVQKKLEIPVPPTLLRKDKPESLSNTLDVAVARFKAPGSIAREIFSDEFVDLFSSSREHEIRLYKEAVTDWEFKRYIETV</sequence>
<dbReference type="VEuPathDB" id="FungiDB:PV06_01716"/>
<organism evidence="9 10">
    <name type="scientific">Exophiala oligosperma</name>
    <dbReference type="NCBI Taxonomy" id="215243"/>
    <lineage>
        <taxon>Eukaryota</taxon>
        <taxon>Fungi</taxon>
        <taxon>Dikarya</taxon>
        <taxon>Ascomycota</taxon>
        <taxon>Pezizomycotina</taxon>
        <taxon>Eurotiomycetes</taxon>
        <taxon>Chaetothyriomycetidae</taxon>
        <taxon>Chaetothyriales</taxon>
        <taxon>Herpotrichiellaceae</taxon>
        <taxon>Exophiala</taxon>
    </lineage>
</organism>
<keyword evidence="10" id="KW-1185">Reference proteome</keyword>
<dbReference type="SMART" id="SM01230">
    <property type="entry name" value="Gln-synt_C"/>
    <property type="match status" value="1"/>
</dbReference>
<evidence type="ECO:0000256" key="4">
    <source>
        <dbReference type="ARBA" id="ARBA00022741"/>
    </source>
</evidence>
<dbReference type="GO" id="GO:0006542">
    <property type="term" value="P:glutamine biosynthetic process"/>
    <property type="evidence" value="ECO:0007669"/>
    <property type="project" value="InterPro"/>
</dbReference>
<dbReference type="STRING" id="215243.A0A0D2DSN9"/>
<reference evidence="9 10" key="1">
    <citation type="submission" date="2015-01" db="EMBL/GenBank/DDBJ databases">
        <title>The Genome Sequence of Exophiala oligosperma CBS72588.</title>
        <authorList>
            <consortium name="The Broad Institute Genomics Platform"/>
            <person name="Cuomo C."/>
            <person name="de Hoog S."/>
            <person name="Gorbushina A."/>
            <person name="Stielow B."/>
            <person name="Teixiera M."/>
            <person name="Abouelleil A."/>
            <person name="Chapman S.B."/>
            <person name="Priest M."/>
            <person name="Young S.K."/>
            <person name="Wortman J."/>
            <person name="Nusbaum C."/>
            <person name="Birren B."/>
        </authorList>
    </citation>
    <scope>NUCLEOTIDE SEQUENCE [LARGE SCALE GENOMIC DNA]</scope>
    <source>
        <strain evidence="9 10">CBS 72588</strain>
    </source>
</reference>
<dbReference type="SUPFAM" id="SSF55931">
    <property type="entry name" value="Glutamine synthetase/guanido kinase"/>
    <property type="match status" value="1"/>
</dbReference>
<dbReference type="GO" id="GO:0006576">
    <property type="term" value="P:biogenic amine metabolic process"/>
    <property type="evidence" value="ECO:0007669"/>
    <property type="project" value="UniProtKB-ARBA"/>
</dbReference>
<dbReference type="FunFam" id="3.30.590.10:FF:000005">
    <property type="entry name" value="Probable glutamine synthetase"/>
    <property type="match status" value="1"/>
</dbReference>
<dbReference type="RefSeq" id="XP_016266239.1">
    <property type="nucleotide sequence ID" value="XM_016402342.1"/>
</dbReference>
<evidence type="ECO:0000313" key="9">
    <source>
        <dbReference type="EMBL" id="KIW46023.1"/>
    </source>
</evidence>
<dbReference type="EMBL" id="KN847333">
    <property type="protein sequence ID" value="KIW46023.1"/>
    <property type="molecule type" value="Genomic_DNA"/>
</dbReference>
<evidence type="ECO:0000256" key="1">
    <source>
        <dbReference type="ARBA" id="ARBA00009897"/>
    </source>
</evidence>
<evidence type="ECO:0000256" key="5">
    <source>
        <dbReference type="ARBA" id="ARBA00022840"/>
    </source>
</evidence>
<dbReference type="Pfam" id="PF00120">
    <property type="entry name" value="Gln-synt_C"/>
    <property type="match status" value="1"/>
</dbReference>